<proteinExistence type="predicted"/>
<dbReference type="WBParaSite" id="Hba_05914">
    <property type="protein sequence ID" value="Hba_05914"/>
    <property type="gene ID" value="Hba_05914"/>
</dbReference>
<evidence type="ECO:0000256" key="1">
    <source>
        <dbReference type="SAM" id="MobiDB-lite"/>
    </source>
</evidence>
<dbReference type="Proteomes" id="UP000095283">
    <property type="component" value="Unplaced"/>
</dbReference>
<name>A0A1I7WLA9_HETBA</name>
<evidence type="ECO:0000313" key="3">
    <source>
        <dbReference type="WBParaSite" id="Hba_05914"/>
    </source>
</evidence>
<sequence>MHALLVLTANHEMAQFDFGLAAHHSMDAENTSDMALIYANAVNKRMNNPIAKSKKKNTQSCPFRDESPSDLRENRRRSSSREKTPIRKVTVVKKYNLEHKYEKKNIETGKDGERRRSISLNPDQWTYQLAVGNDRNKEKDGAFQKMKRKFSKWKLSGRFE</sequence>
<reference evidence="3" key="1">
    <citation type="submission" date="2016-11" db="UniProtKB">
        <authorList>
            <consortium name="WormBaseParasite"/>
        </authorList>
    </citation>
    <scope>IDENTIFICATION</scope>
</reference>
<feature type="region of interest" description="Disordered" evidence="1">
    <location>
        <begin position="48"/>
        <end position="88"/>
    </location>
</feature>
<accession>A0A1I7WLA9</accession>
<evidence type="ECO:0000313" key="2">
    <source>
        <dbReference type="Proteomes" id="UP000095283"/>
    </source>
</evidence>
<keyword evidence="2" id="KW-1185">Reference proteome</keyword>
<feature type="compositionally biased region" description="Basic and acidic residues" evidence="1">
    <location>
        <begin position="63"/>
        <end position="73"/>
    </location>
</feature>
<dbReference type="AlphaFoldDB" id="A0A1I7WLA9"/>
<protein>
    <submittedName>
        <fullName evidence="3">Uncharacterized protein</fullName>
    </submittedName>
</protein>
<organism evidence="2 3">
    <name type="scientific">Heterorhabditis bacteriophora</name>
    <name type="common">Entomopathogenic nematode worm</name>
    <dbReference type="NCBI Taxonomy" id="37862"/>
    <lineage>
        <taxon>Eukaryota</taxon>
        <taxon>Metazoa</taxon>
        <taxon>Ecdysozoa</taxon>
        <taxon>Nematoda</taxon>
        <taxon>Chromadorea</taxon>
        <taxon>Rhabditida</taxon>
        <taxon>Rhabditina</taxon>
        <taxon>Rhabditomorpha</taxon>
        <taxon>Strongyloidea</taxon>
        <taxon>Heterorhabditidae</taxon>
        <taxon>Heterorhabditis</taxon>
    </lineage>
</organism>